<proteinExistence type="inferred from homology"/>
<name>A0ABU4G9P8_9BACL</name>
<keyword evidence="6 8" id="KW-1133">Transmembrane helix</keyword>
<feature type="transmembrane region" description="Helical" evidence="8">
    <location>
        <begin position="310"/>
        <end position="335"/>
    </location>
</feature>
<evidence type="ECO:0000313" key="10">
    <source>
        <dbReference type="Proteomes" id="UP001282284"/>
    </source>
</evidence>
<reference evidence="9 10" key="1">
    <citation type="submission" date="2023-06" db="EMBL/GenBank/DDBJ databases">
        <title>Sporosarcina sp. nov., isolated from Korean traditional fermented seafood 'Jeotgal'.</title>
        <authorList>
            <person name="Yang A.I."/>
            <person name="Shin N.-R."/>
        </authorList>
    </citation>
    <scope>NUCLEOTIDE SEQUENCE [LARGE SCALE GENOMIC DNA]</scope>
    <source>
        <strain evidence="9 10">KCTC13119</strain>
    </source>
</reference>
<dbReference type="Proteomes" id="UP001282284">
    <property type="component" value="Unassembled WGS sequence"/>
</dbReference>
<evidence type="ECO:0000256" key="8">
    <source>
        <dbReference type="SAM" id="Phobius"/>
    </source>
</evidence>
<evidence type="ECO:0000256" key="2">
    <source>
        <dbReference type="ARBA" id="ARBA00005658"/>
    </source>
</evidence>
<dbReference type="PANTHER" id="PTHR30047">
    <property type="entry name" value="HIGH-AFFINITY CHOLINE TRANSPORT PROTEIN-RELATED"/>
    <property type="match status" value="1"/>
</dbReference>
<feature type="transmembrane region" description="Helical" evidence="8">
    <location>
        <begin position="232"/>
        <end position="254"/>
    </location>
</feature>
<dbReference type="PANTHER" id="PTHR30047:SF7">
    <property type="entry name" value="HIGH-AFFINITY CHOLINE TRANSPORT PROTEIN"/>
    <property type="match status" value="1"/>
</dbReference>
<feature type="transmembrane region" description="Helical" evidence="8">
    <location>
        <begin position="146"/>
        <end position="165"/>
    </location>
</feature>
<evidence type="ECO:0000256" key="5">
    <source>
        <dbReference type="ARBA" id="ARBA00022692"/>
    </source>
</evidence>
<organism evidence="9 10">
    <name type="scientific">Sporosarcina saromensis</name>
    <dbReference type="NCBI Taxonomy" id="359365"/>
    <lineage>
        <taxon>Bacteria</taxon>
        <taxon>Bacillati</taxon>
        <taxon>Bacillota</taxon>
        <taxon>Bacilli</taxon>
        <taxon>Bacillales</taxon>
        <taxon>Caryophanaceae</taxon>
        <taxon>Sporosarcina</taxon>
    </lineage>
</organism>
<evidence type="ECO:0000256" key="4">
    <source>
        <dbReference type="ARBA" id="ARBA00022475"/>
    </source>
</evidence>
<comment type="caution">
    <text evidence="9">The sequence shown here is derived from an EMBL/GenBank/DDBJ whole genome shotgun (WGS) entry which is preliminary data.</text>
</comment>
<sequence>MNKYESKTDRPVLLISGGLLVAFVIASFINLDFVSNMVNQSFAFSIKYFGAFWQILLLGTFLIALFLAFSKYGKIRLGAAQKPEIGYFKWLAMIMTTLLAGGGVFWAAAEPMYHFLDRPPLFEGVESGTREAVIPAFAQSYLHWGFLAWSILGTLGTIVLMYAHYQKGMPLKPRTLLYPLLGERIMRKSALGTIIDAFSIIAVAAGTIGPIGFLGLQAAYGMEALYGVPNNLTTQVLIISSVVVIATISAVTGLRKGIQFLSNLNVIITLILMVAILVIGPGGFIIDTFISASGVHLQEFLAMSTFRGDSAWLGSWTIFFWGWFLGYGPMMAIFISTITRGRTIRELVLAVSVTAPIVTAFWFTVVGGTGIFYELGNPGVVSNALSTGGMPAAMVAITQQLPLDALIAPLFLLVTILFVVTTGDSMAYTISVAITGDGHPPKSMRVFWAVIMGAVAIVLLMISEGGINAIQSFIVVTAIPVSLILLPTFWAAPKAARIMYKEQFSHTEEMTNMEEADKMWKVDQETSSKLTKKYS</sequence>
<comment type="subcellular location">
    <subcellularLocation>
        <location evidence="1">Cell membrane</location>
        <topology evidence="1">Multi-pass membrane protein</topology>
    </subcellularLocation>
</comment>
<protein>
    <submittedName>
        <fullName evidence="9">BCCT family transporter</fullName>
    </submittedName>
</protein>
<feature type="transmembrane region" description="Helical" evidence="8">
    <location>
        <begin position="266"/>
        <end position="290"/>
    </location>
</feature>
<feature type="transmembrane region" description="Helical" evidence="8">
    <location>
        <begin position="90"/>
        <end position="109"/>
    </location>
</feature>
<keyword evidence="7 8" id="KW-0472">Membrane</keyword>
<accession>A0ABU4G9P8</accession>
<evidence type="ECO:0000256" key="7">
    <source>
        <dbReference type="ARBA" id="ARBA00023136"/>
    </source>
</evidence>
<keyword evidence="5 8" id="KW-0812">Transmembrane</keyword>
<evidence type="ECO:0000313" key="9">
    <source>
        <dbReference type="EMBL" id="MDW0113690.1"/>
    </source>
</evidence>
<dbReference type="RefSeq" id="WP_317944191.1">
    <property type="nucleotide sequence ID" value="NZ_JAUBDI010000009.1"/>
</dbReference>
<dbReference type="EMBL" id="JAUBDI010000009">
    <property type="protein sequence ID" value="MDW0113690.1"/>
    <property type="molecule type" value="Genomic_DNA"/>
</dbReference>
<evidence type="ECO:0000256" key="3">
    <source>
        <dbReference type="ARBA" id="ARBA00022448"/>
    </source>
</evidence>
<evidence type="ECO:0000256" key="1">
    <source>
        <dbReference type="ARBA" id="ARBA00004651"/>
    </source>
</evidence>
<dbReference type="Pfam" id="PF02028">
    <property type="entry name" value="BCCT"/>
    <property type="match status" value="1"/>
</dbReference>
<keyword evidence="4" id="KW-1003">Cell membrane</keyword>
<gene>
    <name evidence="9" type="ORF">QT711_10860</name>
</gene>
<feature type="transmembrane region" description="Helical" evidence="8">
    <location>
        <begin position="347"/>
        <end position="373"/>
    </location>
</feature>
<keyword evidence="3" id="KW-0813">Transport</keyword>
<comment type="similarity">
    <text evidence="2">Belongs to the BCCT transporter (TC 2.A.15) family.</text>
</comment>
<feature type="transmembrane region" description="Helical" evidence="8">
    <location>
        <begin position="469"/>
        <end position="492"/>
    </location>
</feature>
<feature type="transmembrane region" description="Helical" evidence="8">
    <location>
        <begin position="410"/>
        <end position="434"/>
    </location>
</feature>
<feature type="transmembrane region" description="Helical" evidence="8">
    <location>
        <begin position="51"/>
        <end position="69"/>
    </location>
</feature>
<feature type="transmembrane region" description="Helical" evidence="8">
    <location>
        <begin position="12"/>
        <end position="31"/>
    </location>
</feature>
<keyword evidence="10" id="KW-1185">Reference proteome</keyword>
<dbReference type="InterPro" id="IPR000060">
    <property type="entry name" value="BCCT_transptr"/>
</dbReference>
<feature type="transmembrane region" description="Helical" evidence="8">
    <location>
        <begin position="446"/>
        <end position="463"/>
    </location>
</feature>
<evidence type="ECO:0000256" key="6">
    <source>
        <dbReference type="ARBA" id="ARBA00022989"/>
    </source>
</evidence>
<feature type="transmembrane region" description="Helical" evidence="8">
    <location>
        <begin position="194"/>
        <end position="220"/>
    </location>
</feature>